<sequence>MALNESVITELRSLVHKRGLLKASLTRFENFLTRPDLGQRILELQTRLAAIETIFSEFDDIQSRIELISETDDAAIAYEDEAQTHGSTEHDDDENQQVSVSTHSSSQGKGEILLSTLLSTALINLEDKFGKSQTCRVLLDSGSQSNFIRANLCNELQLNKESISIPVTGISQIATNISHKTNAIIQSRFNGFKIELPFLVLDEITEKLPISKINPERLQIPNNIILADPTFHTPGQIDLLIGAGTFFELLTIVQIKLGDNLPVLQKTKLGWVVSGNVPFEAMRNTNRSLVSKRQATICNRKPNRKILAVRKCRSRLAPLQGGIGV</sequence>
<evidence type="ECO:0000313" key="2">
    <source>
        <dbReference type="EMBL" id="KAJ8977558.1"/>
    </source>
</evidence>
<name>A0ABQ9JIV7_9CUCU</name>
<accession>A0ABQ9JIV7</accession>
<dbReference type="PROSITE" id="PS00141">
    <property type="entry name" value="ASP_PROTEASE"/>
    <property type="match status" value="1"/>
</dbReference>
<feature type="compositionally biased region" description="Low complexity" evidence="1">
    <location>
        <begin position="96"/>
        <end position="106"/>
    </location>
</feature>
<evidence type="ECO:0000313" key="3">
    <source>
        <dbReference type="Proteomes" id="UP001162164"/>
    </source>
</evidence>
<dbReference type="InterPro" id="IPR001969">
    <property type="entry name" value="Aspartic_peptidase_AS"/>
</dbReference>
<feature type="region of interest" description="Disordered" evidence="1">
    <location>
        <begin position="83"/>
        <end position="106"/>
    </location>
</feature>
<gene>
    <name evidence="2" type="ORF">NQ317_019133</name>
</gene>
<evidence type="ECO:0000256" key="1">
    <source>
        <dbReference type="SAM" id="MobiDB-lite"/>
    </source>
</evidence>
<dbReference type="EMBL" id="JAPWTJ010000531">
    <property type="protein sequence ID" value="KAJ8977558.1"/>
    <property type="molecule type" value="Genomic_DNA"/>
</dbReference>
<reference evidence="2" key="1">
    <citation type="journal article" date="2023" name="Insect Mol. Biol.">
        <title>Genome sequencing provides insights into the evolution of gene families encoding plant cell wall-degrading enzymes in longhorned beetles.</title>
        <authorList>
            <person name="Shin N.R."/>
            <person name="Okamura Y."/>
            <person name="Kirsch R."/>
            <person name="Pauchet Y."/>
        </authorList>
    </citation>
    <scope>NUCLEOTIDE SEQUENCE</scope>
    <source>
        <strain evidence="2">MMC_N1</strain>
    </source>
</reference>
<evidence type="ECO:0008006" key="4">
    <source>
        <dbReference type="Google" id="ProtNLM"/>
    </source>
</evidence>
<keyword evidence="3" id="KW-1185">Reference proteome</keyword>
<dbReference type="Proteomes" id="UP001162164">
    <property type="component" value="Unassembled WGS sequence"/>
</dbReference>
<protein>
    <recommendedName>
        <fullName evidence="4">Peptidase aspartic putative domain-containing protein</fullName>
    </recommendedName>
</protein>
<dbReference type="Gene3D" id="2.40.70.10">
    <property type="entry name" value="Acid Proteases"/>
    <property type="match status" value="1"/>
</dbReference>
<organism evidence="2 3">
    <name type="scientific">Molorchus minor</name>
    <dbReference type="NCBI Taxonomy" id="1323400"/>
    <lineage>
        <taxon>Eukaryota</taxon>
        <taxon>Metazoa</taxon>
        <taxon>Ecdysozoa</taxon>
        <taxon>Arthropoda</taxon>
        <taxon>Hexapoda</taxon>
        <taxon>Insecta</taxon>
        <taxon>Pterygota</taxon>
        <taxon>Neoptera</taxon>
        <taxon>Endopterygota</taxon>
        <taxon>Coleoptera</taxon>
        <taxon>Polyphaga</taxon>
        <taxon>Cucujiformia</taxon>
        <taxon>Chrysomeloidea</taxon>
        <taxon>Cerambycidae</taxon>
        <taxon>Lamiinae</taxon>
        <taxon>Monochamini</taxon>
        <taxon>Molorchus</taxon>
    </lineage>
</organism>
<dbReference type="InterPro" id="IPR021109">
    <property type="entry name" value="Peptidase_aspartic_dom_sf"/>
</dbReference>
<proteinExistence type="predicted"/>
<comment type="caution">
    <text evidence="2">The sequence shown here is derived from an EMBL/GenBank/DDBJ whole genome shotgun (WGS) entry which is preliminary data.</text>
</comment>